<dbReference type="InterPro" id="IPR036873">
    <property type="entry name" value="Rhodanese-like_dom_sf"/>
</dbReference>
<feature type="domain" description="Rhodanese" evidence="3">
    <location>
        <begin position="17"/>
        <end position="134"/>
    </location>
</feature>
<gene>
    <name evidence="4" type="ORF">BKA23_1187</name>
</gene>
<dbReference type="Proteomes" id="UP000318297">
    <property type="component" value="Unassembled WGS sequence"/>
</dbReference>
<reference evidence="4 5" key="1">
    <citation type="submission" date="2019-06" db="EMBL/GenBank/DDBJ databases">
        <title>Sequencing the genomes of 1000 actinobacteria strains.</title>
        <authorList>
            <person name="Klenk H.-P."/>
        </authorList>
    </citation>
    <scope>NUCLEOTIDE SEQUENCE [LARGE SCALE GENOMIC DNA]</scope>
    <source>
        <strain evidence="4 5">DSM 19560</strain>
    </source>
</reference>
<keyword evidence="5" id="KW-1185">Reference proteome</keyword>
<dbReference type="Gene3D" id="3.40.250.10">
    <property type="entry name" value="Rhodanese-like domain"/>
    <property type="match status" value="2"/>
</dbReference>
<protein>
    <submittedName>
        <fullName evidence="4">Thiosulfate/3-mercaptopyruvate sulfurtransferase</fullName>
    </submittedName>
</protein>
<dbReference type="Pfam" id="PF00581">
    <property type="entry name" value="Rhodanese"/>
    <property type="match status" value="2"/>
</dbReference>
<dbReference type="PROSITE" id="PS00380">
    <property type="entry name" value="RHODANESE_1"/>
    <property type="match status" value="1"/>
</dbReference>
<dbReference type="OrthoDB" id="9770030at2"/>
<dbReference type="PANTHER" id="PTHR11364:SF27">
    <property type="entry name" value="SULFURTRANSFERASE"/>
    <property type="match status" value="1"/>
</dbReference>
<dbReference type="SMART" id="SM00450">
    <property type="entry name" value="RHOD"/>
    <property type="match status" value="2"/>
</dbReference>
<dbReference type="InterPro" id="IPR001763">
    <property type="entry name" value="Rhodanese-like_dom"/>
</dbReference>
<evidence type="ECO:0000256" key="2">
    <source>
        <dbReference type="ARBA" id="ARBA00022737"/>
    </source>
</evidence>
<dbReference type="GO" id="GO:0004792">
    <property type="term" value="F:thiosulfate-cyanide sulfurtransferase activity"/>
    <property type="evidence" value="ECO:0007669"/>
    <property type="project" value="InterPro"/>
</dbReference>
<evidence type="ECO:0000313" key="5">
    <source>
        <dbReference type="Proteomes" id="UP000318297"/>
    </source>
</evidence>
<dbReference type="InterPro" id="IPR001307">
    <property type="entry name" value="Thiosulphate_STrfase_CS"/>
</dbReference>
<dbReference type="InterPro" id="IPR045078">
    <property type="entry name" value="TST/MPST-like"/>
</dbReference>
<sequence length="276" mass="29212">MTDRSNPLITASALAQILTDVTVLDVRWQLGAPSQRPAYDQGHLPGAAWVEFEAACSGEPGKDGRHPMPDRHVFEAAMREAGVRDDRPVVVYDAANSLAASRCWWLLRHFGKQDVRVLDGGYAGWVDAGLAVTDEAGSVIPGDFTATVGEIDLIDADDTARIAAEGILLDARPADRFAGHNETIDPVAGHIPGAVSAPALTNVTADGHFLPADELAARFGELGVTEDSRVGVYCGSGVQAAHLALALQIAGVAPRPEVYVGSWSHWITDPARPVAR</sequence>
<dbReference type="EMBL" id="VIVQ01000001">
    <property type="protein sequence ID" value="TWE12384.1"/>
    <property type="molecule type" value="Genomic_DNA"/>
</dbReference>
<dbReference type="RefSeq" id="WP_145226358.1">
    <property type="nucleotide sequence ID" value="NZ_VIVQ01000001.1"/>
</dbReference>
<keyword evidence="2" id="KW-0677">Repeat</keyword>
<name>A0A561E9T9_9MICO</name>
<accession>A0A561E9T9</accession>
<dbReference type="PROSITE" id="PS50206">
    <property type="entry name" value="RHODANESE_3"/>
    <property type="match status" value="2"/>
</dbReference>
<keyword evidence="1 4" id="KW-0808">Transferase</keyword>
<evidence type="ECO:0000256" key="1">
    <source>
        <dbReference type="ARBA" id="ARBA00022679"/>
    </source>
</evidence>
<dbReference type="AlphaFoldDB" id="A0A561E9T9"/>
<dbReference type="CDD" id="cd01448">
    <property type="entry name" value="TST_Repeat_1"/>
    <property type="match status" value="1"/>
</dbReference>
<organism evidence="4 5">
    <name type="scientific">Rudaeicoccus suwonensis</name>
    <dbReference type="NCBI Taxonomy" id="657409"/>
    <lineage>
        <taxon>Bacteria</taxon>
        <taxon>Bacillati</taxon>
        <taxon>Actinomycetota</taxon>
        <taxon>Actinomycetes</taxon>
        <taxon>Micrococcales</taxon>
        <taxon>Dermacoccaceae</taxon>
        <taxon>Rudaeicoccus</taxon>
    </lineage>
</organism>
<dbReference type="SUPFAM" id="SSF52821">
    <property type="entry name" value="Rhodanese/Cell cycle control phosphatase"/>
    <property type="match status" value="2"/>
</dbReference>
<dbReference type="CDD" id="cd01449">
    <property type="entry name" value="TST_Repeat_2"/>
    <property type="match status" value="1"/>
</dbReference>
<evidence type="ECO:0000259" key="3">
    <source>
        <dbReference type="PROSITE" id="PS50206"/>
    </source>
</evidence>
<comment type="caution">
    <text evidence="4">The sequence shown here is derived from an EMBL/GenBank/DDBJ whole genome shotgun (WGS) entry which is preliminary data.</text>
</comment>
<feature type="domain" description="Rhodanese" evidence="3">
    <location>
        <begin position="162"/>
        <end position="275"/>
    </location>
</feature>
<keyword evidence="4" id="KW-0670">Pyruvate</keyword>
<dbReference type="PANTHER" id="PTHR11364">
    <property type="entry name" value="THIOSULFATE SULFERTANSFERASE"/>
    <property type="match status" value="1"/>
</dbReference>
<evidence type="ECO:0000313" key="4">
    <source>
        <dbReference type="EMBL" id="TWE12384.1"/>
    </source>
</evidence>
<proteinExistence type="predicted"/>